<dbReference type="GO" id="GO:0005506">
    <property type="term" value="F:iron ion binding"/>
    <property type="evidence" value="ECO:0007669"/>
    <property type="project" value="InterPro"/>
</dbReference>
<sequence length="905" mass="100926">MTAVILSQSTMLPNILGITVHSVFLFFTLLGVLVLVVHLVPYFIDPYHIRSNDIKGPSLAGFSGTWLGWVAVSGHQSIVVHQLHKKFGTFLRLAPNHVSISDVEALQAVYGQGSGTLKSNYYDAFVAFRPSIFETRSKAEHSRKRKAIAHVFSQKSVAEFEPFVRLHLAELFEQWDKMCDGGKKGISGAEGEDGWNGHDGRVWFNVAPWFNYLGFDITGDLAFGFPFGMVCNASDTVQITVDQKASMDKYGQKDADQGSGKSAIETETKEIQAVKVLNNRTNFDAHAGSFPPRFRPFMRRLPRFSECLQSSEDLAGFTVTAVARRLAFPSYRTDILSKLQQSKDEHGKPFSKEEVTSDAQTMLIAGSDTVSNTSSATAYYIAKNPGVQIRLQKELDEAFAASDDAVATYAQIKDLPYLAAVVNEGLRLHAPVGVGLQRVVPKGGLTVCGKWFPEGTILSVPTYTIHRDPGVWGEDADAFRPERWLECDQSVMQKAFNPFSIGPRACIGRNLALMELQLFASSIFHRYEIVLEGVDKPEYACMPPNHVSISDPEALHVVYGHGSRTLKSDYYEVFNSVRPSIFSTRSRTEHARKRKAISHAFSLKSVLEFEPYIHIHITFFLGQLDKLCDGKLNIPLDTEDDMCWEGQGGRVSFDIMPWLNYLAFDIIGACVWISIRYVRNASNTAPVAVDQKACLARRSKIGADTDSFESEHIEVKEIERFSGRTPGEFTVAAVAKRLAFPTERANVLSNLFLTKDEQGRLPSREDLTQDAITQLVAGSDTDSSKSVKACQAPDGAERCKGLPRVIGESGLTVCGKRFPEGTCVSVPSYTIHRDPLVWGEDVDVFRPERWFERDPSIMQNAFNAFSFGPRFYDIILEEPDKSLEIHKTFIRRPIACHIGLKRQYD</sequence>
<dbReference type="GO" id="GO:0004497">
    <property type="term" value="F:monooxygenase activity"/>
    <property type="evidence" value="ECO:0007669"/>
    <property type="project" value="UniProtKB-KW"/>
</dbReference>
<feature type="transmembrane region" description="Helical" evidence="10">
    <location>
        <begin position="20"/>
        <end position="44"/>
    </location>
</feature>
<evidence type="ECO:0000256" key="2">
    <source>
        <dbReference type="ARBA" id="ARBA00005179"/>
    </source>
</evidence>
<dbReference type="eggNOG" id="KOG0158">
    <property type="taxonomic scope" value="Eukaryota"/>
</dbReference>
<dbReference type="KEGG" id="fme:FOMMEDRAFT_162664"/>
<dbReference type="OrthoDB" id="1470350at2759"/>
<evidence type="ECO:0000256" key="5">
    <source>
        <dbReference type="ARBA" id="ARBA00022723"/>
    </source>
</evidence>
<evidence type="ECO:0000256" key="8">
    <source>
        <dbReference type="ARBA" id="ARBA00023033"/>
    </source>
</evidence>
<evidence type="ECO:0000256" key="9">
    <source>
        <dbReference type="PIRSR" id="PIRSR602401-1"/>
    </source>
</evidence>
<keyword evidence="10" id="KW-0812">Transmembrane</keyword>
<evidence type="ECO:0000256" key="1">
    <source>
        <dbReference type="ARBA" id="ARBA00001971"/>
    </source>
</evidence>
<evidence type="ECO:0000313" key="12">
    <source>
        <dbReference type="Proteomes" id="UP000053630"/>
    </source>
</evidence>
<keyword evidence="6" id="KW-0560">Oxidoreductase</keyword>
<keyword evidence="12" id="KW-1185">Reference proteome</keyword>
<comment type="cofactor">
    <cofactor evidence="1 9">
        <name>heme</name>
        <dbReference type="ChEBI" id="CHEBI:30413"/>
    </cofactor>
</comment>
<dbReference type="Gene3D" id="1.10.630.10">
    <property type="entry name" value="Cytochrome P450"/>
    <property type="match status" value="3"/>
</dbReference>
<dbReference type="PROSITE" id="PS00086">
    <property type="entry name" value="CYTOCHROME_P450"/>
    <property type="match status" value="1"/>
</dbReference>
<keyword evidence="7 9" id="KW-0408">Iron</keyword>
<dbReference type="GO" id="GO:0016705">
    <property type="term" value="F:oxidoreductase activity, acting on paired donors, with incorporation or reduction of molecular oxygen"/>
    <property type="evidence" value="ECO:0007669"/>
    <property type="project" value="InterPro"/>
</dbReference>
<dbReference type="SUPFAM" id="SSF48264">
    <property type="entry name" value="Cytochrome P450"/>
    <property type="match status" value="2"/>
</dbReference>
<keyword evidence="4 9" id="KW-0349">Heme</keyword>
<name>R7SFZ9_FOMME</name>
<keyword evidence="10" id="KW-0472">Membrane</keyword>
<evidence type="ECO:0000256" key="10">
    <source>
        <dbReference type="SAM" id="Phobius"/>
    </source>
</evidence>
<dbReference type="InterPro" id="IPR050121">
    <property type="entry name" value="Cytochrome_P450_monoxygenase"/>
</dbReference>
<dbReference type="Pfam" id="PF00067">
    <property type="entry name" value="p450"/>
    <property type="match status" value="2"/>
</dbReference>
<organism evidence="11 12">
    <name type="scientific">Fomitiporia mediterranea (strain MF3/22)</name>
    <name type="common">Grapevine white-rot fungus</name>
    <dbReference type="NCBI Taxonomy" id="694068"/>
    <lineage>
        <taxon>Eukaryota</taxon>
        <taxon>Fungi</taxon>
        <taxon>Dikarya</taxon>
        <taxon>Basidiomycota</taxon>
        <taxon>Agaricomycotina</taxon>
        <taxon>Agaricomycetes</taxon>
        <taxon>Hymenochaetales</taxon>
        <taxon>Hymenochaetaceae</taxon>
        <taxon>Fomitiporia</taxon>
    </lineage>
</organism>
<gene>
    <name evidence="11" type="ORF">FOMMEDRAFT_162664</name>
</gene>
<evidence type="ECO:0000256" key="7">
    <source>
        <dbReference type="ARBA" id="ARBA00023004"/>
    </source>
</evidence>
<accession>R7SFZ9</accession>
<dbReference type="InterPro" id="IPR001128">
    <property type="entry name" value="Cyt_P450"/>
</dbReference>
<keyword evidence="8" id="KW-0503">Monooxygenase</keyword>
<dbReference type="InterPro" id="IPR036396">
    <property type="entry name" value="Cyt_P450_sf"/>
</dbReference>
<dbReference type="InterPro" id="IPR017972">
    <property type="entry name" value="Cyt_P450_CS"/>
</dbReference>
<dbReference type="PRINTS" id="PR00463">
    <property type="entry name" value="EP450I"/>
</dbReference>
<dbReference type="EMBL" id="JH717986">
    <property type="protein sequence ID" value="EJC97641.1"/>
    <property type="molecule type" value="Genomic_DNA"/>
</dbReference>
<dbReference type="OMA" id="PARSHEC"/>
<dbReference type="GeneID" id="18675882"/>
<evidence type="ECO:0000256" key="4">
    <source>
        <dbReference type="ARBA" id="ARBA00022617"/>
    </source>
</evidence>
<dbReference type="CDD" id="cd11061">
    <property type="entry name" value="CYP67-like"/>
    <property type="match status" value="1"/>
</dbReference>
<feature type="binding site" description="axial binding residue" evidence="9">
    <location>
        <position position="506"/>
    </location>
    <ligand>
        <name>heme</name>
        <dbReference type="ChEBI" id="CHEBI:30413"/>
    </ligand>
    <ligandPart>
        <name>Fe</name>
        <dbReference type="ChEBI" id="CHEBI:18248"/>
    </ligandPart>
</feature>
<keyword evidence="5 9" id="KW-0479">Metal-binding</keyword>
<evidence type="ECO:0000256" key="3">
    <source>
        <dbReference type="ARBA" id="ARBA00010617"/>
    </source>
</evidence>
<dbReference type="PRINTS" id="PR00385">
    <property type="entry name" value="P450"/>
</dbReference>
<evidence type="ECO:0000313" key="11">
    <source>
        <dbReference type="EMBL" id="EJC97641.1"/>
    </source>
</evidence>
<comment type="similarity">
    <text evidence="3">Belongs to the cytochrome P450 family.</text>
</comment>
<dbReference type="PANTHER" id="PTHR24305:SF29">
    <property type="entry name" value="BENZOATE-PARA-HYDROXYLASE"/>
    <property type="match status" value="1"/>
</dbReference>
<dbReference type="InterPro" id="IPR002401">
    <property type="entry name" value="Cyt_P450_E_grp-I"/>
</dbReference>
<dbReference type="AlphaFoldDB" id="R7SFZ9"/>
<comment type="pathway">
    <text evidence="2">Secondary metabolite biosynthesis.</text>
</comment>
<protein>
    <submittedName>
        <fullName evidence="11">Cytochrome P450</fullName>
    </submittedName>
</protein>
<proteinExistence type="inferred from homology"/>
<dbReference type="RefSeq" id="XP_007272067.1">
    <property type="nucleotide sequence ID" value="XM_007272005.1"/>
</dbReference>
<dbReference type="PANTHER" id="PTHR24305">
    <property type="entry name" value="CYTOCHROME P450"/>
    <property type="match status" value="1"/>
</dbReference>
<dbReference type="GO" id="GO:0020037">
    <property type="term" value="F:heme binding"/>
    <property type="evidence" value="ECO:0007669"/>
    <property type="project" value="InterPro"/>
</dbReference>
<evidence type="ECO:0000256" key="6">
    <source>
        <dbReference type="ARBA" id="ARBA00023002"/>
    </source>
</evidence>
<dbReference type="Proteomes" id="UP000053630">
    <property type="component" value="Unassembled WGS sequence"/>
</dbReference>
<keyword evidence="10" id="KW-1133">Transmembrane helix</keyword>
<reference evidence="12" key="1">
    <citation type="journal article" date="2012" name="Science">
        <title>The Paleozoic origin of enzymatic lignin decomposition reconstructed from 31 fungal genomes.</title>
        <authorList>
            <person name="Floudas D."/>
            <person name="Binder M."/>
            <person name="Riley R."/>
            <person name="Barry K."/>
            <person name="Blanchette R.A."/>
            <person name="Henrissat B."/>
            <person name="Martinez A.T."/>
            <person name="Otillar R."/>
            <person name="Spatafora J.W."/>
            <person name="Yadav J.S."/>
            <person name="Aerts A."/>
            <person name="Benoit I."/>
            <person name="Boyd A."/>
            <person name="Carlson A."/>
            <person name="Copeland A."/>
            <person name="Coutinho P.M."/>
            <person name="de Vries R.P."/>
            <person name="Ferreira P."/>
            <person name="Findley K."/>
            <person name="Foster B."/>
            <person name="Gaskell J."/>
            <person name="Glotzer D."/>
            <person name="Gorecki P."/>
            <person name="Heitman J."/>
            <person name="Hesse C."/>
            <person name="Hori C."/>
            <person name="Igarashi K."/>
            <person name="Jurgens J.A."/>
            <person name="Kallen N."/>
            <person name="Kersten P."/>
            <person name="Kohler A."/>
            <person name="Kuees U."/>
            <person name="Kumar T.K.A."/>
            <person name="Kuo A."/>
            <person name="LaButti K."/>
            <person name="Larrondo L.F."/>
            <person name="Lindquist E."/>
            <person name="Ling A."/>
            <person name="Lombard V."/>
            <person name="Lucas S."/>
            <person name="Lundell T."/>
            <person name="Martin R."/>
            <person name="McLaughlin D.J."/>
            <person name="Morgenstern I."/>
            <person name="Morin E."/>
            <person name="Murat C."/>
            <person name="Nagy L.G."/>
            <person name="Nolan M."/>
            <person name="Ohm R.A."/>
            <person name="Patyshakuliyeva A."/>
            <person name="Rokas A."/>
            <person name="Ruiz-Duenas F.J."/>
            <person name="Sabat G."/>
            <person name="Salamov A."/>
            <person name="Samejima M."/>
            <person name="Schmutz J."/>
            <person name="Slot J.C."/>
            <person name="St John F."/>
            <person name="Stenlid J."/>
            <person name="Sun H."/>
            <person name="Sun S."/>
            <person name="Syed K."/>
            <person name="Tsang A."/>
            <person name="Wiebenga A."/>
            <person name="Young D."/>
            <person name="Pisabarro A."/>
            <person name="Eastwood D.C."/>
            <person name="Martin F."/>
            <person name="Cullen D."/>
            <person name="Grigoriev I.V."/>
            <person name="Hibbett D.S."/>
        </authorList>
    </citation>
    <scope>NUCLEOTIDE SEQUENCE [LARGE SCALE GENOMIC DNA]</scope>
    <source>
        <strain evidence="12">MF3/22</strain>
    </source>
</reference>